<dbReference type="PANTHER" id="PTHR42815">
    <property type="entry name" value="FAD-BINDING, PUTATIVE (AFU_ORTHOLOGUE AFUA_6G07600)-RELATED"/>
    <property type="match status" value="1"/>
</dbReference>
<dbReference type="RefSeq" id="WP_067381845.1">
    <property type="nucleotide sequence ID" value="NZ_CP015839.1"/>
</dbReference>
<evidence type="ECO:0000313" key="2">
    <source>
        <dbReference type="EMBL" id="ANG62905.1"/>
    </source>
</evidence>
<dbReference type="KEGG" id="mars:A8C75_10690"/>
<proteinExistence type="predicted"/>
<evidence type="ECO:0000259" key="1">
    <source>
        <dbReference type="Pfam" id="PF01243"/>
    </source>
</evidence>
<dbReference type="Gene3D" id="2.30.110.10">
    <property type="entry name" value="Electron Transport, Fmn-binding Protein, Chain A"/>
    <property type="match status" value="1"/>
</dbReference>
<dbReference type="EMBL" id="CP015839">
    <property type="protein sequence ID" value="ANG62905.1"/>
    <property type="molecule type" value="Genomic_DNA"/>
</dbReference>
<dbReference type="InterPro" id="IPR012349">
    <property type="entry name" value="Split_barrel_FMN-bd"/>
</dbReference>
<dbReference type="AlphaFoldDB" id="A0A1A9EYD5"/>
<dbReference type="InterPro" id="IPR011576">
    <property type="entry name" value="Pyridox_Oxase_N"/>
</dbReference>
<dbReference type="OrthoDB" id="4258484at2"/>
<reference evidence="3" key="1">
    <citation type="submission" date="2016-05" db="EMBL/GenBank/DDBJ databases">
        <authorList>
            <person name="Baek K."/>
            <person name="Yang S.-J."/>
        </authorList>
    </citation>
    <scope>NUCLEOTIDE SEQUENCE [LARGE SCALE GENOMIC DNA]</scope>
    <source>
        <strain evidence="3">ST58-10</strain>
    </source>
</reference>
<sequence>MGHRFAELAFTASVRDAQQVMGSRASYARMEQGEEHHHRLGPRETDFIAARDSFYMASVGETGWPYVQHRGGPAGFVRVLDDCHIGFADFKGNRQYISAGNFRTDDRVALIMMDYPNKARLKLLGRVRELDAETEALAALTVPDYRASVERGFIVKIEAFDWNCPQHLVQRYTQQEIEQQLQPLRDENRRLRAQLAACELSQ</sequence>
<evidence type="ECO:0000313" key="3">
    <source>
        <dbReference type="Proteomes" id="UP000078070"/>
    </source>
</evidence>
<dbReference type="SUPFAM" id="SSF50475">
    <property type="entry name" value="FMN-binding split barrel"/>
    <property type="match status" value="1"/>
</dbReference>
<feature type="domain" description="Pyridoxamine 5'-phosphate oxidase N-terminal" evidence="1">
    <location>
        <begin position="46"/>
        <end position="142"/>
    </location>
</feature>
<dbReference type="Pfam" id="PF01243">
    <property type="entry name" value="PNPOx_N"/>
    <property type="match status" value="1"/>
</dbReference>
<dbReference type="Proteomes" id="UP000078070">
    <property type="component" value="Chromosome"/>
</dbReference>
<dbReference type="PANTHER" id="PTHR42815:SF2">
    <property type="entry name" value="FAD-BINDING, PUTATIVE (AFU_ORTHOLOGUE AFUA_6G07600)-RELATED"/>
    <property type="match status" value="1"/>
</dbReference>
<protein>
    <submittedName>
        <fullName evidence="2">Pyridoxamine 5-phosphate oxidase</fullName>
    </submittedName>
</protein>
<organism evidence="2 3">
    <name type="scientific">Marinobacterium aestuarii</name>
    <dbReference type="NCBI Taxonomy" id="1821621"/>
    <lineage>
        <taxon>Bacteria</taxon>
        <taxon>Pseudomonadati</taxon>
        <taxon>Pseudomonadota</taxon>
        <taxon>Gammaproteobacteria</taxon>
        <taxon>Oceanospirillales</taxon>
        <taxon>Oceanospirillaceae</taxon>
        <taxon>Marinobacterium</taxon>
    </lineage>
</organism>
<keyword evidence="3" id="KW-1185">Reference proteome</keyword>
<gene>
    <name evidence="2" type="ORF">A8C75_10690</name>
</gene>
<dbReference type="STRING" id="1821621.A8C75_10690"/>
<accession>A0A1A9EYD5</accession>
<reference evidence="2 3" key="2">
    <citation type="journal article" date="2018" name="Int. J. Syst. Evol. Microbiol.">
        <title>Marinobacterium aestuarii sp. nov., a benzene-degrading marine bacterium isolated from estuary sediment.</title>
        <authorList>
            <person name="Bae S.S."/>
            <person name="Jung J."/>
            <person name="Chung D."/>
            <person name="Baek K."/>
        </authorList>
    </citation>
    <scope>NUCLEOTIDE SEQUENCE [LARGE SCALE GENOMIC DNA]</scope>
    <source>
        <strain evidence="2 3">ST58-10</strain>
    </source>
</reference>
<name>A0A1A9EYD5_9GAMM</name>